<dbReference type="EMBL" id="CM012443">
    <property type="protein sequence ID" value="RVE70832.1"/>
    <property type="molecule type" value="Genomic_DNA"/>
</dbReference>
<evidence type="ECO:0000313" key="3">
    <source>
        <dbReference type="Proteomes" id="UP000283210"/>
    </source>
</evidence>
<evidence type="ECO:0000256" key="1">
    <source>
        <dbReference type="SAM" id="MobiDB-lite"/>
    </source>
</evidence>
<sequence>MYALEKKPRGGFSRDARTRITPARPLAGSLAPACLSSIQLLELTFLLHFRTAAPRTPAHRDPELARTEEDEQRGCRCRTPLKLFPENRSVAPRRP</sequence>
<proteinExistence type="predicted"/>
<keyword evidence="3" id="KW-1185">Reference proteome</keyword>
<gene>
    <name evidence="2" type="ORF">OJAV_G00069040</name>
</gene>
<evidence type="ECO:0000313" key="2">
    <source>
        <dbReference type="EMBL" id="RVE70832.1"/>
    </source>
</evidence>
<feature type="compositionally biased region" description="Basic and acidic residues" evidence="1">
    <location>
        <begin position="1"/>
        <end position="18"/>
    </location>
</feature>
<organism evidence="2 3">
    <name type="scientific">Oryzias javanicus</name>
    <name type="common">Javanese ricefish</name>
    <name type="synonym">Aplocheilus javanicus</name>
    <dbReference type="NCBI Taxonomy" id="123683"/>
    <lineage>
        <taxon>Eukaryota</taxon>
        <taxon>Metazoa</taxon>
        <taxon>Chordata</taxon>
        <taxon>Craniata</taxon>
        <taxon>Vertebrata</taxon>
        <taxon>Euteleostomi</taxon>
        <taxon>Actinopterygii</taxon>
        <taxon>Neopterygii</taxon>
        <taxon>Teleostei</taxon>
        <taxon>Neoteleostei</taxon>
        <taxon>Acanthomorphata</taxon>
        <taxon>Ovalentaria</taxon>
        <taxon>Atherinomorphae</taxon>
        <taxon>Beloniformes</taxon>
        <taxon>Adrianichthyidae</taxon>
        <taxon>Oryziinae</taxon>
        <taxon>Oryzias</taxon>
    </lineage>
</organism>
<dbReference type="Proteomes" id="UP000283210">
    <property type="component" value="Chromosome 7"/>
</dbReference>
<name>A0A3S2PAY0_ORYJA</name>
<reference evidence="2 3" key="1">
    <citation type="submission" date="2018-11" db="EMBL/GenBank/DDBJ databases">
        <authorList>
            <person name="Lopez-Roques C."/>
            <person name="Donnadieu C."/>
            <person name="Bouchez O."/>
            <person name="Klopp C."/>
            <person name="Cabau C."/>
            <person name="Zahm M."/>
        </authorList>
    </citation>
    <scope>NUCLEOTIDE SEQUENCE [LARGE SCALE GENOMIC DNA]</scope>
    <source>
        <strain evidence="2">RS831</strain>
        <tissue evidence="2">Whole body</tissue>
    </source>
</reference>
<feature type="region of interest" description="Disordered" evidence="1">
    <location>
        <begin position="54"/>
        <end position="78"/>
    </location>
</feature>
<accession>A0A3S2PAY0</accession>
<feature type="compositionally biased region" description="Basic and acidic residues" evidence="1">
    <location>
        <begin position="58"/>
        <end position="67"/>
    </location>
</feature>
<reference evidence="2 3" key="2">
    <citation type="submission" date="2019-01" db="EMBL/GenBank/DDBJ databases">
        <title>A chromosome length genome reference of the Java medaka (oryzias javanicus).</title>
        <authorList>
            <person name="Herpin A."/>
            <person name="Takehana Y."/>
            <person name="Naruse K."/>
            <person name="Ansai S."/>
            <person name="Kawaguchi M."/>
        </authorList>
    </citation>
    <scope>NUCLEOTIDE SEQUENCE [LARGE SCALE GENOMIC DNA]</scope>
    <source>
        <strain evidence="2">RS831</strain>
        <tissue evidence="2">Whole body</tissue>
    </source>
</reference>
<dbReference type="AlphaFoldDB" id="A0A3S2PAY0"/>
<protein>
    <submittedName>
        <fullName evidence="2">Uncharacterized protein</fullName>
    </submittedName>
</protein>
<feature type="region of interest" description="Disordered" evidence="1">
    <location>
        <begin position="1"/>
        <end position="23"/>
    </location>
</feature>